<keyword evidence="1" id="KW-0479">Metal-binding</keyword>
<comment type="caution">
    <text evidence="5">The sequence shown here is derived from an EMBL/GenBank/DDBJ whole genome shotgun (WGS) entry which is preliminary data.</text>
</comment>
<dbReference type="PROSITE" id="PS00018">
    <property type="entry name" value="EF_HAND_1"/>
    <property type="match status" value="1"/>
</dbReference>
<evidence type="ECO:0000256" key="2">
    <source>
        <dbReference type="ARBA" id="ARBA00022737"/>
    </source>
</evidence>
<name>A0AAW1SKW0_9CHLO</name>
<dbReference type="EMBL" id="JALJOV010001433">
    <property type="protein sequence ID" value="KAK9847953.1"/>
    <property type="molecule type" value="Genomic_DNA"/>
</dbReference>
<keyword evidence="6" id="KW-1185">Reference proteome</keyword>
<feature type="domain" description="EF-hand" evidence="4">
    <location>
        <begin position="56"/>
        <end position="91"/>
    </location>
</feature>
<sequence>MFASISLPFLRRRAPQGELMPVEKLRELFDELDQHSHGRLSIADFRAGLSRMGLPCSEDYLQEMMTQYDEDHDGTVDFDEFQRYVHHRRKSMRAAFEEMDFHHTGTIDQEDLVR</sequence>
<keyword evidence="2" id="KW-0677">Repeat</keyword>
<dbReference type="InterPro" id="IPR018247">
    <property type="entry name" value="EF_Hand_1_Ca_BS"/>
</dbReference>
<gene>
    <name evidence="5" type="ORF">WJX84_002394</name>
</gene>
<accession>A0AAW1SKW0</accession>
<dbReference type="CDD" id="cd00051">
    <property type="entry name" value="EFh"/>
    <property type="match status" value="1"/>
</dbReference>
<dbReference type="Pfam" id="PF13499">
    <property type="entry name" value="EF-hand_7"/>
    <property type="match status" value="1"/>
</dbReference>
<evidence type="ECO:0000313" key="5">
    <source>
        <dbReference type="EMBL" id="KAK9847953.1"/>
    </source>
</evidence>
<evidence type="ECO:0000256" key="3">
    <source>
        <dbReference type="ARBA" id="ARBA00022837"/>
    </source>
</evidence>
<protein>
    <recommendedName>
        <fullName evidence="4">EF-hand domain-containing protein</fullName>
    </recommendedName>
</protein>
<evidence type="ECO:0000259" key="4">
    <source>
        <dbReference type="PROSITE" id="PS50222"/>
    </source>
</evidence>
<dbReference type="GO" id="GO:0005509">
    <property type="term" value="F:calcium ion binding"/>
    <property type="evidence" value="ECO:0007669"/>
    <property type="project" value="InterPro"/>
</dbReference>
<organism evidence="5 6">
    <name type="scientific">Apatococcus fuscideae</name>
    <dbReference type="NCBI Taxonomy" id="2026836"/>
    <lineage>
        <taxon>Eukaryota</taxon>
        <taxon>Viridiplantae</taxon>
        <taxon>Chlorophyta</taxon>
        <taxon>core chlorophytes</taxon>
        <taxon>Trebouxiophyceae</taxon>
        <taxon>Chlorellales</taxon>
        <taxon>Chlorellaceae</taxon>
        <taxon>Apatococcus</taxon>
    </lineage>
</organism>
<dbReference type="PANTHER" id="PTHR10891">
    <property type="entry name" value="EF-HAND CALCIUM-BINDING DOMAIN CONTAINING PROTEIN"/>
    <property type="match status" value="1"/>
</dbReference>
<evidence type="ECO:0000256" key="1">
    <source>
        <dbReference type="ARBA" id="ARBA00022723"/>
    </source>
</evidence>
<dbReference type="SUPFAM" id="SSF47473">
    <property type="entry name" value="EF-hand"/>
    <property type="match status" value="1"/>
</dbReference>
<dbReference type="InterPro" id="IPR039647">
    <property type="entry name" value="EF_hand_pair_protein_CML-like"/>
</dbReference>
<dbReference type="InterPro" id="IPR002048">
    <property type="entry name" value="EF_hand_dom"/>
</dbReference>
<dbReference type="Proteomes" id="UP001485043">
    <property type="component" value="Unassembled WGS sequence"/>
</dbReference>
<dbReference type="AlphaFoldDB" id="A0AAW1SKW0"/>
<proteinExistence type="predicted"/>
<dbReference type="PROSITE" id="PS50222">
    <property type="entry name" value="EF_HAND_2"/>
    <property type="match status" value="2"/>
</dbReference>
<feature type="domain" description="EF-hand" evidence="4">
    <location>
        <begin position="20"/>
        <end position="55"/>
    </location>
</feature>
<dbReference type="InterPro" id="IPR011992">
    <property type="entry name" value="EF-hand-dom_pair"/>
</dbReference>
<dbReference type="Gene3D" id="1.10.238.10">
    <property type="entry name" value="EF-hand"/>
    <property type="match status" value="1"/>
</dbReference>
<reference evidence="5 6" key="1">
    <citation type="journal article" date="2024" name="Nat. Commun.">
        <title>Phylogenomics reveals the evolutionary origins of lichenization in chlorophyte algae.</title>
        <authorList>
            <person name="Puginier C."/>
            <person name="Libourel C."/>
            <person name="Otte J."/>
            <person name="Skaloud P."/>
            <person name="Haon M."/>
            <person name="Grisel S."/>
            <person name="Petersen M."/>
            <person name="Berrin J.G."/>
            <person name="Delaux P.M."/>
            <person name="Dal Grande F."/>
            <person name="Keller J."/>
        </authorList>
    </citation>
    <scope>NUCLEOTIDE SEQUENCE [LARGE SCALE GENOMIC DNA]</scope>
    <source>
        <strain evidence="5 6">SAG 2523</strain>
    </source>
</reference>
<evidence type="ECO:0000313" key="6">
    <source>
        <dbReference type="Proteomes" id="UP001485043"/>
    </source>
</evidence>
<dbReference type="SMART" id="SM00054">
    <property type="entry name" value="EFh"/>
    <property type="match status" value="2"/>
</dbReference>
<keyword evidence="3" id="KW-0106">Calcium</keyword>